<feature type="transmembrane region" description="Helical" evidence="5">
    <location>
        <begin position="68"/>
        <end position="85"/>
    </location>
</feature>
<keyword evidence="2 5" id="KW-0812">Transmembrane</keyword>
<dbReference type="Proteomes" id="UP000254792">
    <property type="component" value="Chromosome"/>
</dbReference>
<dbReference type="OrthoDB" id="388470at2"/>
<feature type="transmembrane region" description="Helical" evidence="5">
    <location>
        <begin position="105"/>
        <end position="135"/>
    </location>
</feature>
<gene>
    <name evidence="7" type="ORF">SALLE_v1c05850</name>
</gene>
<sequence length="289" mass="32183">MTTKLEKSEFGLKRSLNIFGNLFVLISKSFFRNARGPLFMFIVPIFFMIMFFGIIGNKASGGQSLYPYMLLPSLTILTSLAPAIVEWKNSVFLKRIDTTGVKKGMFLAALWLFYLLISLVALVVMFVVALIFGLIIKSPEGMPSFISTLNKINWGWLLLATMLVSLTSIGLATLFGGLFSSEGAMQGVVMMVYFLSIFFSGIMLDPSLIETSKGMMIFTYFIPHKYSVSLFLYATQGSINSGWDSSFNNHESFGGQNFTSTWQPILGAILIITALFVITSFTFKWSAKK</sequence>
<comment type="subcellular location">
    <subcellularLocation>
        <location evidence="1">Membrane</location>
        <topology evidence="1">Multi-pass membrane protein</topology>
    </subcellularLocation>
</comment>
<feature type="transmembrane region" description="Helical" evidence="5">
    <location>
        <begin position="184"/>
        <end position="204"/>
    </location>
</feature>
<dbReference type="EMBL" id="CP031376">
    <property type="protein sequence ID" value="AXK51257.1"/>
    <property type="molecule type" value="Genomic_DNA"/>
</dbReference>
<evidence type="ECO:0000256" key="3">
    <source>
        <dbReference type="ARBA" id="ARBA00022989"/>
    </source>
</evidence>
<evidence type="ECO:0000313" key="7">
    <source>
        <dbReference type="EMBL" id="AXK51257.1"/>
    </source>
</evidence>
<feature type="domain" description="ABC-2 type transporter transmembrane" evidence="6">
    <location>
        <begin position="67"/>
        <end position="279"/>
    </location>
</feature>
<feature type="transmembrane region" description="Helical" evidence="5">
    <location>
        <begin position="262"/>
        <end position="283"/>
    </location>
</feature>
<keyword evidence="3 5" id="KW-1133">Transmembrane helix</keyword>
<dbReference type="InterPro" id="IPR013525">
    <property type="entry name" value="ABC2_TM"/>
</dbReference>
<dbReference type="GO" id="GO:0016020">
    <property type="term" value="C:membrane"/>
    <property type="evidence" value="ECO:0007669"/>
    <property type="project" value="UniProtKB-SubCell"/>
</dbReference>
<evidence type="ECO:0000256" key="5">
    <source>
        <dbReference type="SAM" id="Phobius"/>
    </source>
</evidence>
<dbReference type="AlphaFoldDB" id="A0A345Z3S8"/>
<evidence type="ECO:0000259" key="6">
    <source>
        <dbReference type="Pfam" id="PF12698"/>
    </source>
</evidence>
<evidence type="ECO:0000256" key="4">
    <source>
        <dbReference type="ARBA" id="ARBA00023136"/>
    </source>
</evidence>
<evidence type="ECO:0000256" key="2">
    <source>
        <dbReference type="ARBA" id="ARBA00022692"/>
    </source>
</evidence>
<dbReference type="Pfam" id="PF12698">
    <property type="entry name" value="ABC2_membrane_3"/>
    <property type="match status" value="1"/>
</dbReference>
<proteinExistence type="predicted"/>
<accession>A0A345Z3S8</accession>
<evidence type="ECO:0000256" key="1">
    <source>
        <dbReference type="ARBA" id="ARBA00004141"/>
    </source>
</evidence>
<keyword evidence="8" id="KW-1185">Reference proteome</keyword>
<evidence type="ECO:0000313" key="8">
    <source>
        <dbReference type="Proteomes" id="UP000254792"/>
    </source>
</evidence>
<dbReference type="GO" id="GO:0140359">
    <property type="term" value="F:ABC-type transporter activity"/>
    <property type="evidence" value="ECO:0007669"/>
    <property type="project" value="InterPro"/>
</dbReference>
<keyword evidence="4 5" id="KW-0472">Membrane</keyword>
<feature type="transmembrane region" description="Helical" evidence="5">
    <location>
        <begin position="156"/>
        <end position="178"/>
    </location>
</feature>
<dbReference type="RefSeq" id="WP_115558163.1">
    <property type="nucleotide sequence ID" value="NZ_CP031376.1"/>
</dbReference>
<organism evidence="7 8">
    <name type="scientific">Spiroplasma alleghenense</name>
    <dbReference type="NCBI Taxonomy" id="216931"/>
    <lineage>
        <taxon>Bacteria</taxon>
        <taxon>Bacillati</taxon>
        <taxon>Mycoplasmatota</taxon>
        <taxon>Mollicutes</taxon>
        <taxon>Entomoplasmatales</taxon>
        <taxon>Spiroplasmataceae</taxon>
        <taxon>Spiroplasma</taxon>
    </lineage>
</organism>
<dbReference type="KEGG" id="salx:SALLE_v1c05850"/>
<feature type="transmembrane region" description="Helical" evidence="5">
    <location>
        <begin position="37"/>
        <end position="56"/>
    </location>
</feature>
<reference evidence="7 8" key="1">
    <citation type="submission" date="2018-07" db="EMBL/GenBank/DDBJ databases">
        <title>Complete genome sequence of Spiroplasma alleghenense PLHS-1 (ATCC 51752).</title>
        <authorList>
            <person name="Chou L."/>
            <person name="Lee T.-Y."/>
            <person name="Tsai Y.-M."/>
            <person name="Kuo C.-H."/>
        </authorList>
    </citation>
    <scope>NUCLEOTIDE SEQUENCE [LARGE SCALE GENOMIC DNA]</scope>
    <source>
        <strain evidence="7 8">PLHS-1</strain>
    </source>
</reference>
<protein>
    <recommendedName>
        <fullName evidence="6">ABC-2 type transporter transmembrane domain-containing protein</fullName>
    </recommendedName>
</protein>
<name>A0A345Z3S8_9MOLU</name>